<gene>
    <name evidence="2" type="ORF">CGI_10025460</name>
</gene>
<feature type="region of interest" description="Disordered" evidence="1">
    <location>
        <begin position="275"/>
        <end position="330"/>
    </location>
</feature>
<dbReference type="EMBL" id="JH818671">
    <property type="protein sequence ID" value="EKC29453.1"/>
    <property type="molecule type" value="Genomic_DNA"/>
</dbReference>
<evidence type="ECO:0000256" key="1">
    <source>
        <dbReference type="SAM" id="MobiDB-lite"/>
    </source>
</evidence>
<feature type="compositionally biased region" description="Acidic residues" evidence="1">
    <location>
        <begin position="205"/>
        <end position="214"/>
    </location>
</feature>
<dbReference type="InParanoid" id="K1Q6B4"/>
<proteinExistence type="predicted"/>
<name>K1Q6B4_MAGGI</name>
<organism evidence="2">
    <name type="scientific">Magallana gigas</name>
    <name type="common">Pacific oyster</name>
    <name type="synonym">Crassostrea gigas</name>
    <dbReference type="NCBI Taxonomy" id="29159"/>
    <lineage>
        <taxon>Eukaryota</taxon>
        <taxon>Metazoa</taxon>
        <taxon>Spiralia</taxon>
        <taxon>Lophotrochozoa</taxon>
        <taxon>Mollusca</taxon>
        <taxon>Bivalvia</taxon>
        <taxon>Autobranchia</taxon>
        <taxon>Pteriomorphia</taxon>
        <taxon>Ostreida</taxon>
        <taxon>Ostreoidea</taxon>
        <taxon>Ostreidae</taxon>
        <taxon>Magallana</taxon>
    </lineage>
</organism>
<feature type="region of interest" description="Disordered" evidence="1">
    <location>
        <begin position="180"/>
        <end position="252"/>
    </location>
</feature>
<dbReference type="HOGENOM" id="CLU_649338_0_0_1"/>
<feature type="compositionally biased region" description="Basic and acidic residues" evidence="1">
    <location>
        <begin position="182"/>
        <end position="198"/>
    </location>
</feature>
<evidence type="ECO:0000313" key="2">
    <source>
        <dbReference type="EMBL" id="EKC29453.1"/>
    </source>
</evidence>
<dbReference type="AlphaFoldDB" id="K1Q6B4"/>
<reference evidence="2" key="1">
    <citation type="journal article" date="2012" name="Nature">
        <title>The oyster genome reveals stress adaptation and complexity of shell formation.</title>
        <authorList>
            <person name="Zhang G."/>
            <person name="Fang X."/>
            <person name="Guo X."/>
            <person name="Li L."/>
            <person name="Luo R."/>
            <person name="Xu F."/>
            <person name="Yang P."/>
            <person name="Zhang L."/>
            <person name="Wang X."/>
            <person name="Qi H."/>
            <person name="Xiong Z."/>
            <person name="Que H."/>
            <person name="Xie Y."/>
            <person name="Holland P.W."/>
            <person name="Paps J."/>
            <person name="Zhu Y."/>
            <person name="Wu F."/>
            <person name="Chen Y."/>
            <person name="Wang J."/>
            <person name="Peng C."/>
            <person name="Meng J."/>
            <person name="Yang L."/>
            <person name="Liu J."/>
            <person name="Wen B."/>
            <person name="Zhang N."/>
            <person name="Huang Z."/>
            <person name="Zhu Q."/>
            <person name="Feng Y."/>
            <person name="Mount A."/>
            <person name="Hedgecock D."/>
            <person name="Xu Z."/>
            <person name="Liu Y."/>
            <person name="Domazet-Loso T."/>
            <person name="Du Y."/>
            <person name="Sun X."/>
            <person name="Zhang S."/>
            <person name="Liu B."/>
            <person name="Cheng P."/>
            <person name="Jiang X."/>
            <person name="Li J."/>
            <person name="Fan D."/>
            <person name="Wang W."/>
            <person name="Fu W."/>
            <person name="Wang T."/>
            <person name="Wang B."/>
            <person name="Zhang J."/>
            <person name="Peng Z."/>
            <person name="Li Y."/>
            <person name="Li N."/>
            <person name="Wang J."/>
            <person name="Chen M."/>
            <person name="He Y."/>
            <person name="Tan F."/>
            <person name="Song X."/>
            <person name="Zheng Q."/>
            <person name="Huang R."/>
            <person name="Yang H."/>
            <person name="Du X."/>
            <person name="Chen L."/>
            <person name="Yang M."/>
            <person name="Gaffney P.M."/>
            <person name="Wang S."/>
            <person name="Luo L."/>
            <person name="She Z."/>
            <person name="Ming Y."/>
            <person name="Huang W."/>
            <person name="Zhang S."/>
            <person name="Huang B."/>
            <person name="Zhang Y."/>
            <person name="Qu T."/>
            <person name="Ni P."/>
            <person name="Miao G."/>
            <person name="Wang J."/>
            <person name="Wang Q."/>
            <person name="Steinberg C.E."/>
            <person name="Wang H."/>
            <person name="Li N."/>
            <person name="Qian L."/>
            <person name="Zhang G."/>
            <person name="Li Y."/>
            <person name="Yang H."/>
            <person name="Liu X."/>
            <person name="Wang J."/>
            <person name="Yin Y."/>
            <person name="Wang J."/>
        </authorList>
    </citation>
    <scope>NUCLEOTIDE SEQUENCE [LARGE SCALE GENOMIC DNA]</scope>
    <source>
        <strain evidence="2">05x7-T-G4-1.051#20</strain>
    </source>
</reference>
<protein>
    <submittedName>
        <fullName evidence="2">Uncharacterized protein</fullName>
    </submittedName>
</protein>
<sequence length="423" mass="47458">MDNCNADNDFRLAVKHTRPKSLQEAVTAVMQEECIRMTENRNLRSKENNPIRPVYGVNEFPRNAEVPVTKKPYPAESEEKRRMAKKCYGLHGLHGEQLSEAMSSKRKLVDREMFMQAKKPVYVLSDFYENISSDEEETWDKTNTAEDDLEHLSISSCEFAELSSVDEAFVEEILCEGNIDEQQVHNEEDGDKRVRNETDVISDSPSDDYSDLSDENSPSTREALSGSTSVKSKGKTPENEGPPIPGGREESPGAERFARAKFYLPIPWVPCTDPYNDEPRHGDAPPSRVPEVCASRGGGQPPVHSAHVVGPPPAGGRSHPRGPGEGRTHRRCLPGARRAAYLAIDVLCRFVWEELPRRFALFGRLHPALLLHWRVQAHLVSRLGPDLRRDYRELWAHEIVGGHPLFAVRYVRALATPSPGSLP</sequence>
<accession>K1Q6B4</accession>